<comment type="caution">
    <text evidence="2">The sequence shown here is derived from an EMBL/GenBank/DDBJ whole genome shotgun (WGS) entry which is preliminary data.</text>
</comment>
<organism evidence="2 3">
    <name type="scientific">Leifsonia kafniensis</name>
    <dbReference type="NCBI Taxonomy" id="475957"/>
    <lineage>
        <taxon>Bacteria</taxon>
        <taxon>Bacillati</taxon>
        <taxon>Actinomycetota</taxon>
        <taxon>Actinomycetes</taxon>
        <taxon>Micrococcales</taxon>
        <taxon>Microbacteriaceae</taxon>
        <taxon>Leifsonia</taxon>
    </lineage>
</organism>
<sequence>MRHSPGMSARHPLPPGLPTPAFRVGDAHRAGVPPHRLRASDVRTNVTGVRSIMPPNTLAERCALFALRMPIASFFSHTTAAQLYGMPVPYRLSLDPRVHIAVPAPARAPHARGLVGHALGVGEHELCTMVDGLRVTTPIRTWFDLAHALPLLDLVAAGDYLLHGEYPMVEANDLVQALGTLRNRRIRRKLLRAADLLDPRAESAPESILRTLLMLAGIPVSRVNHSVTDRFGEFVARTDLIIDRYRVILEYQGDYHRTTKGQWRADMTRRARLEAEGWRVMELNADDLTNPVELVRRIRTLAQLPQLPLSLS</sequence>
<evidence type="ECO:0000313" key="3">
    <source>
        <dbReference type="Proteomes" id="UP001501803"/>
    </source>
</evidence>
<dbReference type="EMBL" id="BAABCN010000002">
    <property type="protein sequence ID" value="GAA3864254.1"/>
    <property type="molecule type" value="Genomic_DNA"/>
</dbReference>
<protein>
    <recommendedName>
        <fullName evidence="4">DUF559 domain-containing protein</fullName>
    </recommendedName>
</protein>
<dbReference type="InterPro" id="IPR011335">
    <property type="entry name" value="Restrct_endonuc-II-like"/>
</dbReference>
<evidence type="ECO:0000256" key="1">
    <source>
        <dbReference type="SAM" id="MobiDB-lite"/>
    </source>
</evidence>
<dbReference type="SUPFAM" id="SSF52980">
    <property type="entry name" value="Restriction endonuclease-like"/>
    <property type="match status" value="1"/>
</dbReference>
<proteinExistence type="predicted"/>
<evidence type="ECO:0008006" key="4">
    <source>
        <dbReference type="Google" id="ProtNLM"/>
    </source>
</evidence>
<dbReference type="Gene3D" id="3.40.960.10">
    <property type="entry name" value="VSR Endonuclease"/>
    <property type="match status" value="1"/>
</dbReference>
<gene>
    <name evidence="2" type="ORF">GCM10022381_05190</name>
</gene>
<accession>A0ABP7K342</accession>
<evidence type="ECO:0000313" key="2">
    <source>
        <dbReference type="EMBL" id="GAA3864254.1"/>
    </source>
</evidence>
<name>A0ABP7K342_9MICO</name>
<dbReference type="Proteomes" id="UP001501803">
    <property type="component" value="Unassembled WGS sequence"/>
</dbReference>
<feature type="region of interest" description="Disordered" evidence="1">
    <location>
        <begin position="1"/>
        <end position="35"/>
    </location>
</feature>
<keyword evidence="3" id="KW-1185">Reference proteome</keyword>
<reference evidence="3" key="1">
    <citation type="journal article" date="2019" name="Int. J. Syst. Evol. Microbiol.">
        <title>The Global Catalogue of Microorganisms (GCM) 10K type strain sequencing project: providing services to taxonomists for standard genome sequencing and annotation.</title>
        <authorList>
            <consortium name="The Broad Institute Genomics Platform"/>
            <consortium name="The Broad Institute Genome Sequencing Center for Infectious Disease"/>
            <person name="Wu L."/>
            <person name="Ma J."/>
        </authorList>
    </citation>
    <scope>NUCLEOTIDE SEQUENCE [LARGE SCALE GENOMIC DNA]</scope>
    <source>
        <strain evidence="3">JCM 17021</strain>
    </source>
</reference>